<protein>
    <submittedName>
        <fullName evidence="1">Uncharacterized protein</fullName>
    </submittedName>
</protein>
<reference evidence="2" key="2">
    <citation type="submission" date="2015-01" db="EMBL/GenBank/DDBJ databases">
        <title>Evolutionary Origins and Diversification of the Mycorrhizal Mutualists.</title>
        <authorList>
            <consortium name="DOE Joint Genome Institute"/>
            <consortium name="Mycorrhizal Genomics Consortium"/>
            <person name="Kohler A."/>
            <person name="Kuo A."/>
            <person name="Nagy L.G."/>
            <person name="Floudas D."/>
            <person name="Copeland A."/>
            <person name="Barry K.W."/>
            <person name="Cichocki N."/>
            <person name="Veneault-Fourrey C."/>
            <person name="LaButti K."/>
            <person name="Lindquist E.A."/>
            <person name="Lipzen A."/>
            <person name="Lundell T."/>
            <person name="Morin E."/>
            <person name="Murat C."/>
            <person name="Riley R."/>
            <person name="Ohm R."/>
            <person name="Sun H."/>
            <person name="Tunlid A."/>
            <person name="Henrissat B."/>
            <person name="Grigoriev I.V."/>
            <person name="Hibbett D.S."/>
            <person name="Martin F."/>
        </authorList>
    </citation>
    <scope>NUCLEOTIDE SEQUENCE [LARGE SCALE GENOMIC DNA]</scope>
    <source>
        <strain evidence="2">441</strain>
    </source>
</reference>
<evidence type="ECO:0000313" key="1">
    <source>
        <dbReference type="EMBL" id="KIK26232.1"/>
    </source>
</evidence>
<gene>
    <name evidence="1" type="ORF">PISMIDRAFT_9154</name>
</gene>
<dbReference type="Proteomes" id="UP000054018">
    <property type="component" value="Unassembled WGS sequence"/>
</dbReference>
<name>A0A0C9ZVI0_9AGAM</name>
<dbReference type="HOGENOM" id="CLU_767505_0_0_1"/>
<proteinExistence type="predicted"/>
<sequence>MVLERITYASNGKKIIQQYPNGPYAPPLPPVIIDIPEWPTISQESSVPERLAPGPSTHSLKRYLRQAWMPACCIGRRPRRSDSNGTWCYHPELEVPLGTRNLLFIRRIQDIDLLRALSTWMDGIPDFSIPVTSTSNDVTVNLALPSAGIADLADDDADIFDTHEINCVADLTGILKMVTLRTVETAYRLLSESAAAHQTTFHDLNARFPIKGSKFDMLGLPGSKPGELSMVLIIVPYWEQSPGSLDMISTSRPPYYSSVLWAVLWDACKRYNCRYFTVTTYNHWTFGNFSNRLGTAQLTEQIEAPIFLHDSSPSLQQIAECHQPNVLECLLFWMAAARDSNHRLLRLPPDHVITEIEAFCA</sequence>
<evidence type="ECO:0000313" key="2">
    <source>
        <dbReference type="Proteomes" id="UP000054018"/>
    </source>
</evidence>
<dbReference type="EMBL" id="KN833703">
    <property type="protein sequence ID" value="KIK26232.1"/>
    <property type="molecule type" value="Genomic_DNA"/>
</dbReference>
<keyword evidence="2" id="KW-1185">Reference proteome</keyword>
<accession>A0A0C9ZVI0</accession>
<dbReference type="OrthoDB" id="2997350at2759"/>
<dbReference type="AlphaFoldDB" id="A0A0C9ZVI0"/>
<organism evidence="1 2">
    <name type="scientific">Pisolithus microcarpus 441</name>
    <dbReference type="NCBI Taxonomy" id="765257"/>
    <lineage>
        <taxon>Eukaryota</taxon>
        <taxon>Fungi</taxon>
        <taxon>Dikarya</taxon>
        <taxon>Basidiomycota</taxon>
        <taxon>Agaricomycotina</taxon>
        <taxon>Agaricomycetes</taxon>
        <taxon>Agaricomycetidae</taxon>
        <taxon>Boletales</taxon>
        <taxon>Sclerodermatineae</taxon>
        <taxon>Pisolithaceae</taxon>
        <taxon>Pisolithus</taxon>
    </lineage>
</organism>
<reference evidence="1 2" key="1">
    <citation type="submission" date="2014-04" db="EMBL/GenBank/DDBJ databases">
        <authorList>
            <consortium name="DOE Joint Genome Institute"/>
            <person name="Kuo A."/>
            <person name="Kohler A."/>
            <person name="Costa M.D."/>
            <person name="Nagy L.G."/>
            <person name="Floudas D."/>
            <person name="Copeland A."/>
            <person name="Barry K.W."/>
            <person name="Cichocki N."/>
            <person name="Veneault-Fourrey C."/>
            <person name="LaButti K."/>
            <person name="Lindquist E.A."/>
            <person name="Lipzen A."/>
            <person name="Lundell T."/>
            <person name="Morin E."/>
            <person name="Murat C."/>
            <person name="Sun H."/>
            <person name="Tunlid A."/>
            <person name="Henrissat B."/>
            <person name="Grigoriev I.V."/>
            <person name="Hibbett D.S."/>
            <person name="Martin F."/>
            <person name="Nordberg H.P."/>
            <person name="Cantor M.N."/>
            <person name="Hua S.X."/>
        </authorList>
    </citation>
    <scope>NUCLEOTIDE SEQUENCE [LARGE SCALE GENOMIC DNA]</scope>
    <source>
        <strain evidence="1 2">441</strain>
    </source>
</reference>